<reference evidence="1 2" key="1">
    <citation type="journal article" date="2018" name="BMC Genomics">
        <title>Genomic comparison of Trypanosoma conorhini and Trypanosoma rangeli to Trypanosoma cruzi strains of high and low virulence.</title>
        <authorList>
            <person name="Bradwell K.R."/>
            <person name="Koparde V.N."/>
            <person name="Matveyev A.V."/>
            <person name="Serrano M.G."/>
            <person name="Alves J.M."/>
            <person name="Parikh H."/>
            <person name="Huang B."/>
            <person name="Lee V."/>
            <person name="Espinosa-Alvarez O."/>
            <person name="Ortiz P.A."/>
            <person name="Costa-Martins A.G."/>
            <person name="Teixeira M.M."/>
            <person name="Buck G.A."/>
        </authorList>
    </citation>
    <scope>NUCLEOTIDE SEQUENCE [LARGE SCALE GENOMIC DNA]</scope>
    <source>
        <strain evidence="1 2">025E</strain>
    </source>
</reference>
<dbReference type="InterPro" id="IPR029787">
    <property type="entry name" value="Nucleotide_cyclase"/>
</dbReference>
<dbReference type="GeneID" id="40322926"/>
<gene>
    <name evidence="1" type="ORF">Tco025E_09315</name>
</gene>
<name>A0A422MYG3_9TRYP</name>
<keyword evidence="1" id="KW-0675">Receptor</keyword>
<dbReference type="PANTHER" id="PTHR43081:SF1">
    <property type="entry name" value="ADENYLATE CYCLASE, TERMINAL-DIFFERENTIATION SPECIFIC"/>
    <property type="match status" value="1"/>
</dbReference>
<dbReference type="InterPro" id="IPR050697">
    <property type="entry name" value="Adenylyl/Guanylyl_Cyclase_3/4"/>
</dbReference>
<dbReference type="Gene3D" id="3.30.70.1230">
    <property type="entry name" value="Nucleotide cyclase"/>
    <property type="match status" value="1"/>
</dbReference>
<dbReference type="Proteomes" id="UP000284403">
    <property type="component" value="Unassembled WGS sequence"/>
</dbReference>
<proteinExistence type="predicted"/>
<feature type="non-terminal residue" evidence="1">
    <location>
        <position position="1"/>
    </location>
</feature>
<dbReference type="RefSeq" id="XP_029223806.1">
    <property type="nucleotide sequence ID" value="XM_029376135.1"/>
</dbReference>
<dbReference type="EMBL" id="MKKU01001049">
    <property type="protein sequence ID" value="RNE98275.1"/>
    <property type="molecule type" value="Genomic_DNA"/>
</dbReference>
<sequence length="233" mass="24624">EAVGNGGRVLLTRAAYMSLSTAERERVEVSALGAVALRGVPRPVEMYQLDAVPGRTFAALRLDREVADLEEGGDDTSSSGVASMSTALDGPALAIVSPLAVVFGILAPPQRLKLLRPLCGRWRVDVPRAVRAAREEEVCRVAMERLAVKVSHVMEKGGCTPSAEGSRKCSLTAVSTLHDSRVFHILNAGGGGGGHLDKLRSLNSLLHGSLSATEKVPSELDDSDATIIVRPRV</sequence>
<evidence type="ECO:0000313" key="2">
    <source>
        <dbReference type="Proteomes" id="UP000284403"/>
    </source>
</evidence>
<dbReference type="AlphaFoldDB" id="A0A422MYG3"/>
<keyword evidence="2" id="KW-1185">Reference proteome</keyword>
<protein>
    <submittedName>
        <fullName evidence="1">Receptor-type adenylate cyclase</fullName>
    </submittedName>
</protein>
<dbReference type="OrthoDB" id="252644at2759"/>
<evidence type="ECO:0000313" key="1">
    <source>
        <dbReference type="EMBL" id="RNE98275.1"/>
    </source>
</evidence>
<accession>A0A422MYG3</accession>
<organism evidence="1 2">
    <name type="scientific">Trypanosoma conorhini</name>
    <dbReference type="NCBI Taxonomy" id="83891"/>
    <lineage>
        <taxon>Eukaryota</taxon>
        <taxon>Discoba</taxon>
        <taxon>Euglenozoa</taxon>
        <taxon>Kinetoplastea</taxon>
        <taxon>Metakinetoplastina</taxon>
        <taxon>Trypanosomatida</taxon>
        <taxon>Trypanosomatidae</taxon>
        <taxon>Trypanosoma</taxon>
    </lineage>
</organism>
<dbReference type="SUPFAM" id="SSF55073">
    <property type="entry name" value="Nucleotide cyclase"/>
    <property type="match status" value="1"/>
</dbReference>
<dbReference type="PANTHER" id="PTHR43081">
    <property type="entry name" value="ADENYLATE CYCLASE, TERMINAL-DIFFERENTIATION SPECIFIC-RELATED"/>
    <property type="match status" value="1"/>
</dbReference>
<comment type="caution">
    <text evidence="1">The sequence shown here is derived from an EMBL/GenBank/DDBJ whole genome shotgun (WGS) entry which is preliminary data.</text>
</comment>